<evidence type="ECO:0000313" key="3">
    <source>
        <dbReference type="Proteomes" id="UP000011718"/>
    </source>
</evidence>
<feature type="compositionally biased region" description="Basic residues" evidence="1">
    <location>
        <begin position="36"/>
        <end position="45"/>
    </location>
</feature>
<accession>M1Q7E9</accession>
<dbReference type="BioCyc" id="MMAZ1236903:G139K-645-MONOMER"/>
<name>M1Q7E9_METMZ</name>
<dbReference type="AlphaFoldDB" id="M1Q7E9"/>
<feature type="region of interest" description="Disordered" evidence="1">
    <location>
        <begin position="19"/>
        <end position="45"/>
    </location>
</feature>
<sequence length="45" mass="5369">MNLLLKYWQQAIKLYRKVREDPVKESRGLPGAGQKRSGRKKQREK</sequence>
<dbReference type="KEGG" id="mmaz:MmTuc01_0680"/>
<organism evidence="2 3">
    <name type="scientific">Methanosarcina mazei Tuc01</name>
    <dbReference type="NCBI Taxonomy" id="1236903"/>
    <lineage>
        <taxon>Archaea</taxon>
        <taxon>Methanobacteriati</taxon>
        <taxon>Methanobacteriota</taxon>
        <taxon>Stenosarchaea group</taxon>
        <taxon>Methanomicrobia</taxon>
        <taxon>Methanosarcinales</taxon>
        <taxon>Methanosarcinaceae</taxon>
        <taxon>Methanosarcina</taxon>
    </lineage>
</organism>
<gene>
    <name evidence="2" type="ORF">MmTuc01_0680</name>
</gene>
<dbReference type="HOGENOM" id="CLU_3194521_0_0_2"/>
<protein>
    <submittedName>
        <fullName evidence="2">Uncharacterized protein</fullName>
    </submittedName>
</protein>
<reference evidence="2 3" key="1">
    <citation type="journal article" date="2013" name="Genome Announc.">
        <title>Complete Genome of a Methanosarcina mazei Strain Isolated from Sediment Samples from an Amazonian Flooded Area.</title>
        <authorList>
            <person name="Assis das Gracas D."/>
            <person name="Thiago Juca Ramos R."/>
            <person name="Vieira Araujo A.C."/>
            <person name="Zahlouth R."/>
            <person name="Ribeiro Carneiro A."/>
            <person name="Souza Lopes T."/>
            <person name="Azevedo Barauna R."/>
            <person name="Azevedo V."/>
            <person name="Cruz Schneider M.P."/>
            <person name="Pellizari V.H."/>
            <person name="Silva A."/>
        </authorList>
    </citation>
    <scope>NUCLEOTIDE SEQUENCE [LARGE SCALE GENOMIC DNA]</scope>
    <source>
        <strain evidence="2 3">Tuc01</strain>
    </source>
</reference>
<evidence type="ECO:0000256" key="1">
    <source>
        <dbReference type="SAM" id="MobiDB-lite"/>
    </source>
</evidence>
<dbReference type="Proteomes" id="UP000011718">
    <property type="component" value="Chromosome"/>
</dbReference>
<evidence type="ECO:0000313" key="2">
    <source>
        <dbReference type="EMBL" id="AGF96093.1"/>
    </source>
</evidence>
<proteinExistence type="predicted"/>
<dbReference type="EMBL" id="CP004144">
    <property type="protein sequence ID" value="AGF96093.1"/>
    <property type="molecule type" value="Genomic_DNA"/>
</dbReference>